<organism evidence="8 9">
    <name type="scientific">Zasmidium cellare</name>
    <name type="common">Wine cellar mold</name>
    <name type="synonym">Racodium cellare</name>
    <dbReference type="NCBI Taxonomy" id="395010"/>
    <lineage>
        <taxon>Eukaryota</taxon>
        <taxon>Fungi</taxon>
        <taxon>Dikarya</taxon>
        <taxon>Ascomycota</taxon>
        <taxon>Pezizomycotina</taxon>
        <taxon>Dothideomycetes</taxon>
        <taxon>Dothideomycetidae</taxon>
        <taxon>Mycosphaerellales</taxon>
        <taxon>Mycosphaerellaceae</taxon>
        <taxon>Zasmidium</taxon>
    </lineage>
</organism>
<evidence type="ECO:0000313" key="8">
    <source>
        <dbReference type="EMBL" id="KAK4499483.1"/>
    </source>
</evidence>
<accession>A0ABR0EEB3</accession>
<evidence type="ECO:0000256" key="2">
    <source>
        <dbReference type="ARBA" id="ARBA00022692"/>
    </source>
</evidence>
<reference evidence="8 9" key="1">
    <citation type="journal article" date="2023" name="G3 (Bethesda)">
        <title>A chromosome-level genome assembly of Zasmidium syzygii isolated from banana leaves.</title>
        <authorList>
            <person name="van Westerhoven A.C."/>
            <person name="Mehrabi R."/>
            <person name="Talebi R."/>
            <person name="Steentjes M.B.F."/>
            <person name="Corcolon B."/>
            <person name="Chong P.A."/>
            <person name="Kema G.H.J."/>
            <person name="Seidl M.F."/>
        </authorList>
    </citation>
    <scope>NUCLEOTIDE SEQUENCE [LARGE SCALE GENOMIC DNA]</scope>
    <source>
        <strain evidence="8 9">P124</strain>
    </source>
</reference>
<protein>
    <recommendedName>
        <fullName evidence="7">Major facilitator superfamily (MFS) profile domain-containing protein</fullName>
    </recommendedName>
</protein>
<feature type="region of interest" description="Disordered" evidence="5">
    <location>
        <begin position="1"/>
        <end position="94"/>
    </location>
</feature>
<dbReference type="EMBL" id="JAXOVC010000007">
    <property type="protein sequence ID" value="KAK4499483.1"/>
    <property type="molecule type" value="Genomic_DNA"/>
</dbReference>
<keyword evidence="2 6" id="KW-0812">Transmembrane</keyword>
<feature type="region of interest" description="Disordered" evidence="5">
    <location>
        <begin position="161"/>
        <end position="180"/>
    </location>
</feature>
<dbReference type="PANTHER" id="PTHR42718:SF1">
    <property type="entry name" value="LOW AFFINITY AMMONIUM TRANSPORTER"/>
    <property type="match status" value="1"/>
</dbReference>
<dbReference type="PROSITE" id="PS50850">
    <property type="entry name" value="MFS"/>
    <property type="match status" value="1"/>
</dbReference>
<dbReference type="Pfam" id="PF07690">
    <property type="entry name" value="MFS_1"/>
    <property type="match status" value="1"/>
</dbReference>
<evidence type="ECO:0000256" key="6">
    <source>
        <dbReference type="SAM" id="Phobius"/>
    </source>
</evidence>
<dbReference type="Gene3D" id="1.20.1720.10">
    <property type="entry name" value="Multidrug resistance protein D"/>
    <property type="match status" value="1"/>
</dbReference>
<evidence type="ECO:0000256" key="3">
    <source>
        <dbReference type="ARBA" id="ARBA00022989"/>
    </source>
</evidence>
<name>A0ABR0EEB3_ZASCE</name>
<evidence type="ECO:0000313" key="9">
    <source>
        <dbReference type="Proteomes" id="UP001305779"/>
    </source>
</evidence>
<feature type="transmembrane region" description="Helical" evidence="6">
    <location>
        <begin position="460"/>
        <end position="479"/>
    </location>
</feature>
<feature type="transmembrane region" description="Helical" evidence="6">
    <location>
        <begin position="549"/>
        <end position="574"/>
    </location>
</feature>
<feature type="transmembrane region" description="Helical" evidence="6">
    <location>
        <begin position="422"/>
        <end position="440"/>
    </location>
</feature>
<dbReference type="Proteomes" id="UP001305779">
    <property type="component" value="Unassembled WGS sequence"/>
</dbReference>
<feature type="transmembrane region" description="Helical" evidence="6">
    <location>
        <begin position="292"/>
        <end position="309"/>
    </location>
</feature>
<gene>
    <name evidence="8" type="ORF">PRZ48_009998</name>
</gene>
<dbReference type="CDD" id="cd17476">
    <property type="entry name" value="MFS_Amf1_MDR_like"/>
    <property type="match status" value="1"/>
</dbReference>
<dbReference type="SUPFAM" id="SSF103473">
    <property type="entry name" value="MFS general substrate transporter"/>
    <property type="match status" value="1"/>
</dbReference>
<evidence type="ECO:0000256" key="5">
    <source>
        <dbReference type="SAM" id="MobiDB-lite"/>
    </source>
</evidence>
<dbReference type="InterPro" id="IPR036259">
    <property type="entry name" value="MFS_trans_sf"/>
</dbReference>
<proteinExistence type="predicted"/>
<feature type="transmembrane region" description="Helical" evidence="6">
    <location>
        <begin position="348"/>
        <end position="371"/>
    </location>
</feature>
<dbReference type="InterPro" id="IPR020846">
    <property type="entry name" value="MFS_dom"/>
</dbReference>
<feature type="transmembrane region" description="Helical" evidence="6">
    <location>
        <begin position="626"/>
        <end position="646"/>
    </location>
</feature>
<feature type="transmembrane region" description="Helical" evidence="6">
    <location>
        <begin position="230"/>
        <end position="248"/>
    </location>
</feature>
<keyword evidence="4 6" id="KW-0472">Membrane</keyword>
<feature type="transmembrane region" description="Helical" evidence="6">
    <location>
        <begin position="586"/>
        <end position="606"/>
    </location>
</feature>
<feature type="domain" description="Major facilitator superfamily (MFS) profile" evidence="7">
    <location>
        <begin position="193"/>
        <end position="649"/>
    </location>
</feature>
<evidence type="ECO:0000256" key="1">
    <source>
        <dbReference type="ARBA" id="ARBA00004141"/>
    </source>
</evidence>
<feature type="transmembrane region" description="Helical" evidence="6">
    <location>
        <begin position="260"/>
        <end position="280"/>
    </location>
</feature>
<feature type="transmembrane region" description="Helical" evidence="6">
    <location>
        <begin position="499"/>
        <end position="517"/>
    </location>
</feature>
<evidence type="ECO:0000256" key="4">
    <source>
        <dbReference type="ARBA" id="ARBA00023136"/>
    </source>
</evidence>
<feature type="compositionally biased region" description="Basic and acidic residues" evidence="5">
    <location>
        <begin position="34"/>
        <end position="49"/>
    </location>
</feature>
<evidence type="ECO:0000259" key="7">
    <source>
        <dbReference type="PROSITE" id="PS50850"/>
    </source>
</evidence>
<dbReference type="Gene3D" id="1.20.1250.20">
    <property type="entry name" value="MFS general substrate transporter like domains"/>
    <property type="match status" value="1"/>
</dbReference>
<keyword evidence="9" id="KW-1185">Reference proteome</keyword>
<sequence>MALPRVVSEDDVRSPPPRSPALTVPRNSFATPRDSTEHDHSRWCSECGHRVARHSSNLSSSTNVQSTPSSMTLHEEESSSDEKEKRQLSESSSTLAVPVQVWGKHANSKEVEAGFLTPPPLESRNSYAGSYAGSLPIFHPHPAVRPRHNSVWAMTSSENIPLGTETEEHPPPPGTPLAPAQTSGLGKWHEWIFVFNVCLAQIFSLAGLAQSFAPLLIIADSLGVDDPGQMSWYTAAYSMTLGTFILPAGRLGDMYGHKKMFIVGWIWFSLTSMITGFSYVGGPIMLATCRGLQGIGPALLVPNGIALIARTFPIGMKRAMSIAVFGGCGPVGVTLGVVFSSILAQLAWWPWCMWAMAIACAACCVLTVIVIPPDTYRSSPIDPANKTKEQFDLLGAFTGVTGLLLINFALNEAPVEGWDHVYIPVLLGIGFLLMGAFVWIELCVATRPIVPLKGLHRDAAFTLACIAAGWASHGIWSYYLFLFIERVRGHQPLVAAAETWPVAIVGFLAALAVPFILRKVKVPYLMSISMLFFFAGTILLVFAPVDQPYWINTFLSVLIMPFAMNWSFPSGTILMANAVAKQHQGIAASLICTMVNYSIATGLGIAGTLDRYLSPMHGLHGGYRDAWWLGIALSLTGFLISLYFIYQTRSRKPVVAK</sequence>
<feature type="transmembrane region" description="Helical" evidence="6">
    <location>
        <begin position="524"/>
        <end position="543"/>
    </location>
</feature>
<feature type="compositionally biased region" description="Low complexity" evidence="5">
    <location>
        <begin position="55"/>
        <end position="70"/>
    </location>
</feature>
<feature type="compositionally biased region" description="Basic and acidic residues" evidence="5">
    <location>
        <begin position="73"/>
        <end position="88"/>
    </location>
</feature>
<feature type="transmembrane region" description="Helical" evidence="6">
    <location>
        <begin position="391"/>
        <end position="410"/>
    </location>
</feature>
<dbReference type="PANTHER" id="PTHR42718">
    <property type="entry name" value="MAJOR FACILITATOR SUPERFAMILY MULTIDRUG TRANSPORTER MFSC"/>
    <property type="match status" value="1"/>
</dbReference>
<dbReference type="InterPro" id="IPR011701">
    <property type="entry name" value="MFS"/>
</dbReference>
<feature type="transmembrane region" description="Helical" evidence="6">
    <location>
        <begin position="191"/>
        <end position="218"/>
    </location>
</feature>
<comment type="caution">
    <text evidence="8">The sequence shown here is derived from an EMBL/GenBank/DDBJ whole genome shotgun (WGS) entry which is preliminary data.</text>
</comment>
<feature type="transmembrane region" description="Helical" evidence="6">
    <location>
        <begin position="321"/>
        <end position="342"/>
    </location>
</feature>
<comment type="subcellular location">
    <subcellularLocation>
        <location evidence="1">Membrane</location>
        <topology evidence="1">Multi-pass membrane protein</topology>
    </subcellularLocation>
</comment>
<keyword evidence="3 6" id="KW-1133">Transmembrane helix</keyword>